<organism evidence="7 8">
    <name type="scientific">Slackia heliotrinireducens (strain ATCC 29202 / DSM 20476 / NCTC 11029 / RHS 1)</name>
    <name type="common">Peptococcus heliotrinreducens</name>
    <dbReference type="NCBI Taxonomy" id="471855"/>
    <lineage>
        <taxon>Bacteria</taxon>
        <taxon>Bacillati</taxon>
        <taxon>Actinomycetota</taxon>
        <taxon>Coriobacteriia</taxon>
        <taxon>Eggerthellales</taxon>
        <taxon>Eggerthellaceae</taxon>
        <taxon>Slackia</taxon>
    </lineage>
</organism>
<feature type="domain" description="RNA polymerase sigma-70 region 2" evidence="5">
    <location>
        <begin position="11"/>
        <end position="78"/>
    </location>
</feature>
<dbReference type="Gene3D" id="1.10.1740.10">
    <property type="match status" value="1"/>
</dbReference>
<sequence length="161" mass="17922">MATSNPIADIFSRHAQSVYRLCYSYLGSTADAEDATQATFMKLVANPREFVNAEHEKAWLLTCAANLCKDELKSARRTRSADMPDELVDRTASAEGESDLMAAVLALPDIYKDCVYLHYYEGYKTDEISVMTGTPPSTVRNRLADARKILRSALEGGHHDR</sequence>
<keyword evidence="8" id="KW-1185">Reference proteome</keyword>
<dbReference type="PANTHER" id="PTHR43133">
    <property type="entry name" value="RNA POLYMERASE ECF-TYPE SIGMA FACTO"/>
    <property type="match status" value="1"/>
</dbReference>
<dbReference type="Proteomes" id="UP000002026">
    <property type="component" value="Chromosome"/>
</dbReference>
<dbReference type="InterPro" id="IPR013249">
    <property type="entry name" value="RNA_pol_sigma70_r4_t2"/>
</dbReference>
<keyword evidence="4" id="KW-0804">Transcription</keyword>
<evidence type="ECO:0000256" key="4">
    <source>
        <dbReference type="ARBA" id="ARBA00023163"/>
    </source>
</evidence>
<dbReference type="AlphaFoldDB" id="C7N769"/>
<dbReference type="SUPFAM" id="SSF88659">
    <property type="entry name" value="Sigma3 and sigma4 domains of RNA polymerase sigma factors"/>
    <property type="match status" value="1"/>
</dbReference>
<dbReference type="Pfam" id="PF04542">
    <property type="entry name" value="Sigma70_r2"/>
    <property type="match status" value="1"/>
</dbReference>
<proteinExistence type="inferred from homology"/>
<dbReference type="InterPro" id="IPR013325">
    <property type="entry name" value="RNA_pol_sigma_r2"/>
</dbReference>
<reference evidence="7 8" key="1">
    <citation type="journal article" date="2009" name="Stand. Genomic Sci.">
        <title>Complete genome sequence of Slackia heliotrinireducens type strain (RHS 1).</title>
        <authorList>
            <person name="Pukall R."/>
            <person name="Lapidus A."/>
            <person name="Nolan M."/>
            <person name="Copeland A."/>
            <person name="Glavina Del Rio T."/>
            <person name="Lucas S."/>
            <person name="Chen F."/>
            <person name="Tice H."/>
            <person name="Cheng J.F."/>
            <person name="Chertkov O."/>
            <person name="Bruce D."/>
            <person name="Goodwin L."/>
            <person name="Kuske C."/>
            <person name="Brettin T."/>
            <person name="Detter J.C."/>
            <person name="Han C."/>
            <person name="Pitluck S."/>
            <person name="Pati A."/>
            <person name="Mavrommatis K."/>
            <person name="Ivanova N."/>
            <person name="Ovchinnikova G."/>
            <person name="Chen A."/>
            <person name="Palaniappan K."/>
            <person name="Schneider S."/>
            <person name="Rohde M."/>
            <person name="Chain P."/>
            <person name="D'haeseleer P."/>
            <person name="Goker M."/>
            <person name="Bristow J."/>
            <person name="Eisen J.A."/>
            <person name="Markowitz V."/>
            <person name="Kyrpides N.C."/>
            <person name="Klenk H.P."/>
            <person name="Hugenholtz P."/>
        </authorList>
    </citation>
    <scope>NUCLEOTIDE SEQUENCE [LARGE SCALE GENOMIC DNA]</scope>
    <source>
        <strain evidence="8">ATCC 29202 / DSM 20476 / NCTC 11029 / RHS 1</strain>
    </source>
</reference>
<evidence type="ECO:0000313" key="8">
    <source>
        <dbReference type="Proteomes" id="UP000002026"/>
    </source>
</evidence>
<comment type="similarity">
    <text evidence="1">Belongs to the sigma-70 factor family. ECF subfamily.</text>
</comment>
<dbReference type="InterPro" id="IPR007627">
    <property type="entry name" value="RNA_pol_sigma70_r2"/>
</dbReference>
<dbReference type="Pfam" id="PF08281">
    <property type="entry name" value="Sigma70_r4_2"/>
    <property type="match status" value="1"/>
</dbReference>
<dbReference type="PANTHER" id="PTHR43133:SF60">
    <property type="entry name" value="RNA POLYMERASE SIGMA FACTOR SIGV"/>
    <property type="match status" value="1"/>
</dbReference>
<dbReference type="CDD" id="cd06171">
    <property type="entry name" value="Sigma70_r4"/>
    <property type="match status" value="1"/>
</dbReference>
<dbReference type="RefSeq" id="WP_012798856.1">
    <property type="nucleotide sequence ID" value="NC_013165.1"/>
</dbReference>
<keyword evidence="2" id="KW-0805">Transcription regulation</keyword>
<evidence type="ECO:0000313" key="7">
    <source>
        <dbReference type="EMBL" id="ACV22754.1"/>
    </source>
</evidence>
<dbReference type="EMBL" id="CP001684">
    <property type="protein sequence ID" value="ACV22754.1"/>
    <property type="molecule type" value="Genomic_DNA"/>
</dbReference>
<dbReference type="GO" id="GO:0016987">
    <property type="term" value="F:sigma factor activity"/>
    <property type="evidence" value="ECO:0007669"/>
    <property type="project" value="UniProtKB-KW"/>
</dbReference>
<dbReference type="GO" id="GO:0003677">
    <property type="term" value="F:DNA binding"/>
    <property type="evidence" value="ECO:0007669"/>
    <property type="project" value="InterPro"/>
</dbReference>
<evidence type="ECO:0000259" key="5">
    <source>
        <dbReference type="Pfam" id="PF04542"/>
    </source>
</evidence>
<dbReference type="InterPro" id="IPR039425">
    <property type="entry name" value="RNA_pol_sigma-70-like"/>
</dbReference>
<dbReference type="KEGG" id="shi:Shel_17350"/>
<feature type="domain" description="RNA polymerase sigma factor 70 region 4 type 2" evidence="6">
    <location>
        <begin position="100"/>
        <end position="149"/>
    </location>
</feature>
<dbReference type="HOGENOM" id="CLU_047691_3_1_11"/>
<dbReference type="InterPro" id="IPR014284">
    <property type="entry name" value="RNA_pol_sigma-70_dom"/>
</dbReference>
<protein>
    <submittedName>
        <fullName evidence="7">RNA polymerase sigma factor, sigma-70 family</fullName>
    </submittedName>
</protein>
<accession>C7N769</accession>
<evidence type="ECO:0000256" key="3">
    <source>
        <dbReference type="ARBA" id="ARBA00023082"/>
    </source>
</evidence>
<dbReference type="InterPro" id="IPR013324">
    <property type="entry name" value="RNA_pol_sigma_r3/r4-like"/>
</dbReference>
<keyword evidence="3" id="KW-0731">Sigma factor</keyword>
<dbReference type="eggNOG" id="COG1595">
    <property type="taxonomic scope" value="Bacteria"/>
</dbReference>
<dbReference type="GO" id="GO:0006352">
    <property type="term" value="P:DNA-templated transcription initiation"/>
    <property type="evidence" value="ECO:0007669"/>
    <property type="project" value="InterPro"/>
</dbReference>
<dbReference type="SUPFAM" id="SSF88946">
    <property type="entry name" value="Sigma2 domain of RNA polymerase sigma factors"/>
    <property type="match status" value="1"/>
</dbReference>
<evidence type="ECO:0000259" key="6">
    <source>
        <dbReference type="Pfam" id="PF08281"/>
    </source>
</evidence>
<name>C7N769_SLAHD</name>
<dbReference type="Gene3D" id="1.10.10.10">
    <property type="entry name" value="Winged helix-like DNA-binding domain superfamily/Winged helix DNA-binding domain"/>
    <property type="match status" value="1"/>
</dbReference>
<gene>
    <name evidence="7" type="ordered locus">Shel_17350</name>
</gene>
<dbReference type="STRING" id="471855.Shel_17350"/>
<evidence type="ECO:0000256" key="1">
    <source>
        <dbReference type="ARBA" id="ARBA00010641"/>
    </source>
</evidence>
<dbReference type="InterPro" id="IPR036388">
    <property type="entry name" value="WH-like_DNA-bd_sf"/>
</dbReference>
<evidence type="ECO:0000256" key="2">
    <source>
        <dbReference type="ARBA" id="ARBA00023015"/>
    </source>
</evidence>
<dbReference type="NCBIfam" id="TIGR02937">
    <property type="entry name" value="sigma70-ECF"/>
    <property type="match status" value="1"/>
</dbReference>